<dbReference type="InterPro" id="IPR016187">
    <property type="entry name" value="CTDL_fold"/>
</dbReference>
<dbReference type="InParanoid" id="C3ZST3"/>
<gene>
    <name evidence="5" type="ORF">BRAFLDRAFT_199187</name>
</gene>
<evidence type="ECO:0000256" key="1">
    <source>
        <dbReference type="ARBA" id="ARBA00022734"/>
    </source>
</evidence>
<dbReference type="PANTHER" id="PTHR22799:SF6">
    <property type="entry name" value="C-TYPE LECTIN DOMAIN FAMILY 4 MEMBER M-LIKE"/>
    <property type="match status" value="1"/>
</dbReference>
<dbReference type="STRING" id="7739.C3ZST3"/>
<evidence type="ECO:0000256" key="2">
    <source>
        <dbReference type="ARBA" id="ARBA00023157"/>
    </source>
</evidence>
<keyword evidence="2" id="KW-1015">Disulfide bond</keyword>
<dbReference type="InterPro" id="IPR001304">
    <property type="entry name" value="C-type_lectin-like"/>
</dbReference>
<evidence type="ECO:0000256" key="3">
    <source>
        <dbReference type="SAM" id="SignalP"/>
    </source>
</evidence>
<evidence type="ECO:0000313" key="5">
    <source>
        <dbReference type="EMBL" id="EEN44485.1"/>
    </source>
</evidence>
<dbReference type="InterPro" id="IPR016186">
    <property type="entry name" value="C-type_lectin-like/link_sf"/>
</dbReference>
<dbReference type="EMBL" id="GG666674">
    <property type="protein sequence ID" value="EEN44485.1"/>
    <property type="molecule type" value="Genomic_DNA"/>
</dbReference>
<dbReference type="Pfam" id="PF00059">
    <property type="entry name" value="Lectin_C"/>
    <property type="match status" value="1"/>
</dbReference>
<dbReference type="SUPFAM" id="SSF56436">
    <property type="entry name" value="C-type lectin-like"/>
    <property type="match status" value="1"/>
</dbReference>
<dbReference type="InterPro" id="IPR018378">
    <property type="entry name" value="C-type_lectin_CS"/>
</dbReference>
<evidence type="ECO:0000259" key="4">
    <source>
        <dbReference type="PROSITE" id="PS50041"/>
    </source>
</evidence>
<accession>C3ZST3</accession>
<proteinExistence type="predicted"/>
<reference evidence="5" key="1">
    <citation type="journal article" date="2008" name="Nature">
        <title>The amphioxus genome and the evolution of the chordate karyotype.</title>
        <authorList>
            <consortium name="US DOE Joint Genome Institute (JGI-PGF)"/>
            <person name="Putnam N.H."/>
            <person name="Butts T."/>
            <person name="Ferrier D.E.K."/>
            <person name="Furlong R.F."/>
            <person name="Hellsten U."/>
            <person name="Kawashima T."/>
            <person name="Robinson-Rechavi M."/>
            <person name="Shoguchi E."/>
            <person name="Terry A."/>
            <person name="Yu J.-K."/>
            <person name="Benito-Gutierrez E.L."/>
            <person name="Dubchak I."/>
            <person name="Garcia-Fernandez J."/>
            <person name="Gibson-Brown J.J."/>
            <person name="Grigoriev I.V."/>
            <person name="Horton A.C."/>
            <person name="de Jong P.J."/>
            <person name="Jurka J."/>
            <person name="Kapitonov V.V."/>
            <person name="Kohara Y."/>
            <person name="Kuroki Y."/>
            <person name="Lindquist E."/>
            <person name="Lucas S."/>
            <person name="Osoegawa K."/>
            <person name="Pennacchio L.A."/>
            <person name="Salamov A.A."/>
            <person name="Satou Y."/>
            <person name="Sauka-Spengler T."/>
            <person name="Schmutz J."/>
            <person name="Shin-I T."/>
            <person name="Toyoda A."/>
            <person name="Bronner-Fraser M."/>
            <person name="Fujiyama A."/>
            <person name="Holland L.Z."/>
            <person name="Holland P.W.H."/>
            <person name="Satoh N."/>
            <person name="Rokhsar D.S."/>
        </authorList>
    </citation>
    <scope>NUCLEOTIDE SEQUENCE [LARGE SCALE GENOMIC DNA]</scope>
    <source>
        <strain evidence="5">S238N-H82</strain>
        <tissue evidence="5">Testes</tissue>
    </source>
</reference>
<dbReference type="PROSITE" id="PS50041">
    <property type="entry name" value="C_TYPE_LECTIN_2"/>
    <property type="match status" value="1"/>
</dbReference>
<feature type="non-terminal residue" evidence="5">
    <location>
        <position position="1"/>
    </location>
</feature>
<protein>
    <recommendedName>
        <fullName evidence="4">C-type lectin domain-containing protein</fullName>
    </recommendedName>
</protein>
<dbReference type="SMART" id="SM00034">
    <property type="entry name" value="CLECT"/>
    <property type="match status" value="1"/>
</dbReference>
<name>C3ZST3_BRAFL</name>
<dbReference type="GO" id="GO:0030246">
    <property type="term" value="F:carbohydrate binding"/>
    <property type="evidence" value="ECO:0007669"/>
    <property type="project" value="UniProtKB-KW"/>
</dbReference>
<dbReference type="Gene3D" id="3.10.100.10">
    <property type="entry name" value="Mannose-Binding Protein A, subunit A"/>
    <property type="match status" value="1"/>
</dbReference>
<feature type="chain" id="PRO_5002935188" description="C-type lectin domain-containing protein" evidence="3">
    <location>
        <begin position="17"/>
        <end position="154"/>
    </location>
</feature>
<feature type="signal peptide" evidence="3">
    <location>
        <begin position="1"/>
        <end position="16"/>
    </location>
</feature>
<dbReference type="eggNOG" id="KOG4297">
    <property type="taxonomic scope" value="Eukaryota"/>
</dbReference>
<dbReference type="InterPro" id="IPR051663">
    <property type="entry name" value="CLec_Tetranectin-domain"/>
</dbReference>
<dbReference type="PANTHER" id="PTHR22799">
    <property type="entry name" value="TETRANECTIN-RELATED"/>
    <property type="match status" value="1"/>
</dbReference>
<feature type="domain" description="C-type lectin" evidence="4">
    <location>
        <begin position="30"/>
        <end position="147"/>
    </location>
</feature>
<dbReference type="PROSITE" id="PS00615">
    <property type="entry name" value="C_TYPE_LECTIN_1"/>
    <property type="match status" value="1"/>
</dbReference>
<sequence>STSIFISCLLFDSMFATLPTGSCPKGYSERLGNCFKSFNLHRNYNEAQKTCNKDGGTLAMPRDAETNAFIVSLIKKDLHYWIGLNDQKDEAVFQWVDGSALGKYSAWLHGQPNNASQNEDCVCVVIFGGAGKWFDIDCHNKRRFVCQISPGTSA</sequence>
<keyword evidence="3" id="KW-0732">Signal</keyword>
<keyword evidence="1" id="KW-0430">Lectin</keyword>
<dbReference type="AlphaFoldDB" id="C3ZST3"/>
<organism>
    <name type="scientific">Branchiostoma floridae</name>
    <name type="common">Florida lancelet</name>
    <name type="synonym">Amphioxus</name>
    <dbReference type="NCBI Taxonomy" id="7739"/>
    <lineage>
        <taxon>Eukaryota</taxon>
        <taxon>Metazoa</taxon>
        <taxon>Chordata</taxon>
        <taxon>Cephalochordata</taxon>
        <taxon>Leptocardii</taxon>
        <taxon>Amphioxiformes</taxon>
        <taxon>Branchiostomatidae</taxon>
        <taxon>Branchiostoma</taxon>
    </lineage>
</organism>